<name>A0ABQ5F178_9ASTR</name>
<keyword evidence="3" id="KW-1185">Reference proteome</keyword>
<evidence type="ECO:0000256" key="1">
    <source>
        <dbReference type="SAM" id="MobiDB-lite"/>
    </source>
</evidence>
<feature type="region of interest" description="Disordered" evidence="1">
    <location>
        <begin position="288"/>
        <end position="307"/>
    </location>
</feature>
<gene>
    <name evidence="2" type="ORF">Tco_0991867</name>
</gene>
<feature type="region of interest" description="Disordered" evidence="1">
    <location>
        <begin position="228"/>
        <end position="256"/>
    </location>
</feature>
<evidence type="ECO:0000313" key="2">
    <source>
        <dbReference type="EMBL" id="GJT56813.1"/>
    </source>
</evidence>
<feature type="compositionally biased region" description="Basic and acidic residues" evidence="1">
    <location>
        <begin position="186"/>
        <end position="198"/>
    </location>
</feature>
<feature type="region of interest" description="Disordered" evidence="1">
    <location>
        <begin position="150"/>
        <end position="199"/>
    </location>
</feature>
<protein>
    <submittedName>
        <fullName evidence="2">Uncharacterized protein</fullName>
    </submittedName>
</protein>
<proteinExistence type="predicted"/>
<feature type="compositionally biased region" description="Low complexity" evidence="1">
    <location>
        <begin position="297"/>
        <end position="306"/>
    </location>
</feature>
<accession>A0ABQ5F178</accession>
<evidence type="ECO:0000313" key="3">
    <source>
        <dbReference type="Proteomes" id="UP001151760"/>
    </source>
</evidence>
<feature type="compositionally biased region" description="Basic and acidic residues" evidence="1">
    <location>
        <begin position="334"/>
        <end position="346"/>
    </location>
</feature>
<organism evidence="2 3">
    <name type="scientific">Tanacetum coccineum</name>
    <dbReference type="NCBI Taxonomy" id="301880"/>
    <lineage>
        <taxon>Eukaryota</taxon>
        <taxon>Viridiplantae</taxon>
        <taxon>Streptophyta</taxon>
        <taxon>Embryophyta</taxon>
        <taxon>Tracheophyta</taxon>
        <taxon>Spermatophyta</taxon>
        <taxon>Magnoliopsida</taxon>
        <taxon>eudicotyledons</taxon>
        <taxon>Gunneridae</taxon>
        <taxon>Pentapetalae</taxon>
        <taxon>asterids</taxon>
        <taxon>campanulids</taxon>
        <taxon>Asterales</taxon>
        <taxon>Asteraceae</taxon>
        <taxon>Asteroideae</taxon>
        <taxon>Anthemideae</taxon>
        <taxon>Anthemidinae</taxon>
        <taxon>Tanacetum</taxon>
    </lineage>
</organism>
<dbReference type="Proteomes" id="UP001151760">
    <property type="component" value="Unassembled WGS sequence"/>
</dbReference>
<sequence>MDIRDEIKASKVDKLTQSSLLSDSNVLPISSLLPDSDQNNLLNKPQLSYGVKGIVSPIKSKDTVNSDSPRHRRITITERDMLVSSNAQPVSQFNPITGELIMSSAKALKHKVPVKKSAAIMYKARKQKIPVKKPAAVVEKLDAVVDKEMKHKAPAKKPGSILVQDKDNVTASDKDNVVVNDPAELDQEKDKEKLKAPAKEPASVMGRVFDVAKQIMFHVEDVLNNEARAADAKEKSDENGKKSTVDKENDKIHGESHEIQAKNRFVVGSVYDVVKEISFDVVNEKASDACKNKATDDNAPNPNDNKSTAHLDVVSYVKSKVVVCVLKSKETPVKRKRIVSKEDERKKILKGKSKKEDSNSQIDVVDSSSDEADRKRKKLKD</sequence>
<comment type="caution">
    <text evidence="2">The sequence shown here is derived from an EMBL/GenBank/DDBJ whole genome shotgun (WGS) entry which is preliminary data.</text>
</comment>
<reference evidence="2" key="1">
    <citation type="journal article" date="2022" name="Int. J. Mol. Sci.">
        <title>Draft Genome of Tanacetum Coccineum: Genomic Comparison of Closely Related Tanacetum-Family Plants.</title>
        <authorList>
            <person name="Yamashiro T."/>
            <person name="Shiraishi A."/>
            <person name="Nakayama K."/>
            <person name="Satake H."/>
        </authorList>
    </citation>
    <scope>NUCLEOTIDE SEQUENCE</scope>
</reference>
<feature type="compositionally biased region" description="Basic and acidic residues" evidence="1">
    <location>
        <begin position="164"/>
        <end position="176"/>
    </location>
</feature>
<feature type="region of interest" description="Disordered" evidence="1">
    <location>
        <begin position="334"/>
        <end position="381"/>
    </location>
</feature>
<dbReference type="EMBL" id="BQNB010016877">
    <property type="protein sequence ID" value="GJT56813.1"/>
    <property type="molecule type" value="Genomic_DNA"/>
</dbReference>
<reference evidence="2" key="2">
    <citation type="submission" date="2022-01" db="EMBL/GenBank/DDBJ databases">
        <authorList>
            <person name="Yamashiro T."/>
            <person name="Shiraishi A."/>
            <person name="Satake H."/>
            <person name="Nakayama K."/>
        </authorList>
    </citation>
    <scope>NUCLEOTIDE SEQUENCE</scope>
</reference>